<protein>
    <recommendedName>
        <fullName evidence="2">7TM GPCR serpentine receptor class x (Srx) domain-containing protein</fullName>
    </recommendedName>
</protein>
<dbReference type="InterPro" id="IPR019430">
    <property type="entry name" value="7TM_GPCR_serpentine_rcpt_Srx"/>
</dbReference>
<keyword evidence="1" id="KW-0812">Transmembrane</keyword>
<feature type="transmembrane region" description="Helical" evidence="1">
    <location>
        <begin position="6"/>
        <end position="32"/>
    </location>
</feature>
<evidence type="ECO:0000313" key="3">
    <source>
        <dbReference type="EMBL" id="GMS93652.1"/>
    </source>
</evidence>
<dbReference type="SUPFAM" id="SSF81321">
    <property type="entry name" value="Family A G protein-coupled receptor-like"/>
    <property type="match status" value="1"/>
</dbReference>
<keyword evidence="1" id="KW-0472">Membrane</keyword>
<proteinExistence type="predicted"/>
<sequence length="189" mass="20894">LPMIDLRIACSLLAVISLIGLVANTIAIYAVFRYKHLHNTFGALCVVLAATNFGILFVFVVWSSIGTYLFAAETFTGTIGKVVGQITLFLLFAKDYAHLGISINRLFSLMSPFKASAAIDLSSASVRQKRKTQIGFFIQSNLFTQSLCQMVPLILMYISFDILSRFASDDWELYGTTTFVWALLHAVDG</sequence>
<reference evidence="3" key="1">
    <citation type="submission" date="2023-10" db="EMBL/GenBank/DDBJ databases">
        <title>Genome assembly of Pristionchus species.</title>
        <authorList>
            <person name="Yoshida K."/>
            <person name="Sommer R.J."/>
        </authorList>
    </citation>
    <scope>NUCLEOTIDE SEQUENCE</scope>
    <source>
        <strain evidence="3">RS0144</strain>
    </source>
</reference>
<dbReference type="Gene3D" id="1.20.1070.10">
    <property type="entry name" value="Rhodopsin 7-helix transmembrane proteins"/>
    <property type="match status" value="1"/>
</dbReference>
<dbReference type="Proteomes" id="UP001432027">
    <property type="component" value="Unassembled WGS sequence"/>
</dbReference>
<feature type="domain" description="7TM GPCR serpentine receptor class x (Srx)" evidence="2">
    <location>
        <begin position="121"/>
        <end position="189"/>
    </location>
</feature>
<accession>A0AAV5THC9</accession>
<dbReference type="CDD" id="cd00637">
    <property type="entry name" value="7tm_classA_rhodopsin-like"/>
    <property type="match status" value="1"/>
</dbReference>
<feature type="non-terminal residue" evidence="3">
    <location>
        <position position="189"/>
    </location>
</feature>
<feature type="non-terminal residue" evidence="3">
    <location>
        <position position="1"/>
    </location>
</feature>
<comment type="caution">
    <text evidence="3">The sequence shown here is derived from an EMBL/GenBank/DDBJ whole genome shotgun (WGS) entry which is preliminary data.</text>
</comment>
<dbReference type="PANTHER" id="PTHR23017">
    <property type="entry name" value="SERPENTINE RECEPTOR, CLASS X"/>
    <property type="match status" value="1"/>
</dbReference>
<evidence type="ECO:0000259" key="2">
    <source>
        <dbReference type="Pfam" id="PF10328"/>
    </source>
</evidence>
<feature type="domain" description="7TM GPCR serpentine receptor class x (Srx)" evidence="2">
    <location>
        <begin position="15"/>
        <end position="116"/>
    </location>
</feature>
<evidence type="ECO:0000313" key="4">
    <source>
        <dbReference type="Proteomes" id="UP001432027"/>
    </source>
</evidence>
<dbReference type="AlphaFoldDB" id="A0AAV5THC9"/>
<feature type="transmembrane region" description="Helical" evidence="1">
    <location>
        <begin position="41"/>
        <end position="62"/>
    </location>
</feature>
<gene>
    <name evidence="3" type="ORF">PENTCL1PPCAC_15827</name>
</gene>
<dbReference type="Pfam" id="PF10328">
    <property type="entry name" value="7TM_GPCR_Srx"/>
    <property type="match status" value="2"/>
</dbReference>
<name>A0AAV5THC9_9BILA</name>
<keyword evidence="1" id="KW-1133">Transmembrane helix</keyword>
<feature type="transmembrane region" description="Helical" evidence="1">
    <location>
        <begin position="136"/>
        <end position="160"/>
    </location>
</feature>
<organism evidence="3 4">
    <name type="scientific">Pristionchus entomophagus</name>
    <dbReference type="NCBI Taxonomy" id="358040"/>
    <lineage>
        <taxon>Eukaryota</taxon>
        <taxon>Metazoa</taxon>
        <taxon>Ecdysozoa</taxon>
        <taxon>Nematoda</taxon>
        <taxon>Chromadorea</taxon>
        <taxon>Rhabditida</taxon>
        <taxon>Rhabditina</taxon>
        <taxon>Diplogasteromorpha</taxon>
        <taxon>Diplogasteroidea</taxon>
        <taxon>Neodiplogasteridae</taxon>
        <taxon>Pristionchus</taxon>
    </lineage>
</organism>
<dbReference type="PANTHER" id="PTHR23017:SF3">
    <property type="entry name" value="G-PROTEIN COUPLED RECEPTORS FAMILY 1 PROFILE DOMAIN-CONTAINING PROTEIN"/>
    <property type="match status" value="1"/>
</dbReference>
<evidence type="ECO:0000256" key="1">
    <source>
        <dbReference type="SAM" id="Phobius"/>
    </source>
</evidence>
<dbReference type="EMBL" id="BTSX01000004">
    <property type="protein sequence ID" value="GMS93652.1"/>
    <property type="molecule type" value="Genomic_DNA"/>
</dbReference>
<feature type="transmembrane region" description="Helical" evidence="1">
    <location>
        <begin position="68"/>
        <end position="93"/>
    </location>
</feature>
<keyword evidence="4" id="KW-1185">Reference proteome</keyword>